<feature type="non-terminal residue" evidence="10">
    <location>
        <position position="1"/>
    </location>
</feature>
<comment type="similarity">
    <text evidence="6">Belongs to the SEC2 family.</text>
</comment>
<feature type="compositionally biased region" description="Polar residues" evidence="8">
    <location>
        <begin position="44"/>
        <end position="56"/>
    </location>
</feature>
<evidence type="ECO:0000313" key="10">
    <source>
        <dbReference type="EMBL" id="NWV69949.1"/>
    </source>
</evidence>
<dbReference type="PANTHER" id="PTHR14430">
    <property type="entry name" value="RABIN3-RELATED"/>
    <property type="match status" value="1"/>
</dbReference>
<name>A0A7K6H2Y3_9PASS</name>
<evidence type="ECO:0000256" key="1">
    <source>
        <dbReference type="ARBA" id="ARBA00022448"/>
    </source>
</evidence>
<evidence type="ECO:0000256" key="8">
    <source>
        <dbReference type="SAM" id="MobiDB-lite"/>
    </source>
</evidence>
<evidence type="ECO:0000256" key="6">
    <source>
        <dbReference type="ARBA" id="ARBA00025794"/>
    </source>
</evidence>
<evidence type="ECO:0000256" key="4">
    <source>
        <dbReference type="ARBA" id="ARBA00022927"/>
    </source>
</evidence>
<evidence type="ECO:0000259" key="9">
    <source>
        <dbReference type="Pfam" id="PF06428"/>
    </source>
</evidence>
<evidence type="ECO:0000256" key="3">
    <source>
        <dbReference type="ARBA" id="ARBA00022658"/>
    </source>
</evidence>
<dbReference type="FunFam" id="1.20.5.4880:FF:000001">
    <property type="entry name" value="Guanine nucleotide exchange factor for Rab-3A"/>
    <property type="match status" value="1"/>
</dbReference>
<evidence type="ECO:0000256" key="5">
    <source>
        <dbReference type="ARBA" id="ARBA00023054"/>
    </source>
</evidence>
<dbReference type="GO" id="GO:0006887">
    <property type="term" value="P:exocytosis"/>
    <property type="evidence" value="ECO:0007669"/>
    <property type="project" value="TreeGrafter"/>
</dbReference>
<organism evidence="10 11">
    <name type="scientific">Malurus elegans</name>
    <name type="common">Red-winged fairywren</name>
    <dbReference type="NCBI Taxonomy" id="720584"/>
    <lineage>
        <taxon>Eukaryota</taxon>
        <taxon>Metazoa</taxon>
        <taxon>Chordata</taxon>
        <taxon>Craniata</taxon>
        <taxon>Vertebrata</taxon>
        <taxon>Euteleostomi</taxon>
        <taxon>Archelosauria</taxon>
        <taxon>Archosauria</taxon>
        <taxon>Dinosauria</taxon>
        <taxon>Saurischia</taxon>
        <taxon>Theropoda</taxon>
        <taxon>Coelurosauria</taxon>
        <taxon>Aves</taxon>
        <taxon>Neognathae</taxon>
        <taxon>Neoaves</taxon>
        <taxon>Telluraves</taxon>
        <taxon>Australaves</taxon>
        <taxon>Passeriformes</taxon>
        <taxon>Meliphagoidea</taxon>
        <taxon>Maluridae</taxon>
        <taxon>Malurus</taxon>
    </lineage>
</organism>
<dbReference type="Pfam" id="PF25555">
    <property type="entry name" value="RAB3A-like_C"/>
    <property type="match status" value="1"/>
</dbReference>
<dbReference type="EMBL" id="VZRP01019034">
    <property type="protein sequence ID" value="NWV69949.1"/>
    <property type="molecule type" value="Genomic_DNA"/>
</dbReference>
<dbReference type="AlphaFoldDB" id="A0A7K6H2Y3"/>
<gene>
    <name evidence="10" type="primary">Rab3il1</name>
    <name evidence="10" type="ORF">MALELE_R04031</name>
</gene>
<evidence type="ECO:0000256" key="7">
    <source>
        <dbReference type="SAM" id="Coils"/>
    </source>
</evidence>
<proteinExistence type="inferred from homology"/>
<feature type="non-terminal residue" evidence="10">
    <location>
        <position position="390"/>
    </location>
</feature>
<keyword evidence="3" id="KW-0344">Guanine-nucleotide releasing factor</keyword>
<dbReference type="Pfam" id="PF06428">
    <property type="entry name" value="Sec2p"/>
    <property type="match status" value="1"/>
</dbReference>
<dbReference type="GO" id="GO:0070319">
    <property type="term" value="C:Golgi to plasma membrane transport vesicle"/>
    <property type="evidence" value="ECO:0007669"/>
    <property type="project" value="TreeGrafter"/>
</dbReference>
<accession>A0A7K6H2Y3</accession>
<dbReference type="InterPro" id="IPR040351">
    <property type="entry name" value="RAB3IL/RAB3IP/Sec2"/>
</dbReference>
<dbReference type="SUPFAM" id="SSF144284">
    <property type="entry name" value="Sec2 N-terminal region"/>
    <property type="match status" value="1"/>
</dbReference>
<dbReference type="PANTHER" id="PTHR14430:SF5">
    <property type="entry name" value="GUANINE NUCLEOTIDE EXCHANGE FACTOR FOR RAB-3A"/>
    <property type="match status" value="1"/>
</dbReference>
<feature type="region of interest" description="Disordered" evidence="8">
    <location>
        <begin position="1"/>
        <end position="56"/>
    </location>
</feature>
<feature type="compositionally biased region" description="Polar residues" evidence="8">
    <location>
        <begin position="156"/>
        <end position="172"/>
    </location>
</feature>
<feature type="coiled-coil region" evidence="7">
    <location>
        <begin position="67"/>
        <end position="151"/>
    </location>
</feature>
<reference evidence="10 11" key="1">
    <citation type="submission" date="2019-09" db="EMBL/GenBank/DDBJ databases">
        <title>Bird 10,000 Genomes (B10K) Project - Family phase.</title>
        <authorList>
            <person name="Zhang G."/>
        </authorList>
    </citation>
    <scope>NUCLEOTIDE SEQUENCE [LARGE SCALE GENOMIC DNA]</scope>
    <source>
        <strain evidence="10">B10K-DU-029-44</strain>
        <tissue evidence="10">Heart</tissue>
    </source>
</reference>
<dbReference type="GO" id="GO:0015031">
    <property type="term" value="P:protein transport"/>
    <property type="evidence" value="ECO:0007669"/>
    <property type="project" value="UniProtKB-KW"/>
</dbReference>
<dbReference type="Proteomes" id="UP000564407">
    <property type="component" value="Unassembled WGS sequence"/>
</dbReference>
<evidence type="ECO:0000313" key="11">
    <source>
        <dbReference type="Proteomes" id="UP000564407"/>
    </source>
</evidence>
<keyword evidence="1" id="KW-0813">Transport</keyword>
<keyword evidence="11" id="KW-1185">Reference proteome</keyword>
<evidence type="ECO:0000256" key="2">
    <source>
        <dbReference type="ARBA" id="ARBA00022553"/>
    </source>
</evidence>
<dbReference type="InterPro" id="IPR009449">
    <property type="entry name" value="Sec2_N"/>
</dbReference>
<keyword evidence="2" id="KW-0597">Phosphoprotein</keyword>
<dbReference type="Gene3D" id="1.20.5.4880">
    <property type="match status" value="1"/>
</dbReference>
<comment type="caution">
    <text evidence="10">The sequence shown here is derived from an EMBL/GenBank/DDBJ whole genome shotgun (WGS) entry which is preliminary data.</text>
</comment>
<sequence>SQVSLEEESQNPPAVGHWKALMPSKGDKEEAESGCQDAGGVGEPQSTEQLNVSRLRSSSVEIREKGSEFLRDELHKAQKELKLKDKECERLSKVREQLEQELEELTASLFEEAHKMVREANTKQAAAEKQLREARGKIDMLQAEVTALKTLVITSTPSSPNRELHPQLQSPSKGGFRKGHGRNKSTSSAVLPEPASRECKEVDSILFAEFQAWKESPTLDKSCSFLDRIYREDVGPCLDFTKQEVSAGEAGTALECHLSRIQPCFPLFSQLSELVRVAVEQNTLTIEPVASQTVPVGKVAAEECGGPKKCALSGLPRTCKHRIMLGDSGNYYYISPSCRARITAVCNFFTYIRYIQQGLVRQDVELMYWEVMRLRREMSLAKLGFYPSEM</sequence>
<feature type="region of interest" description="Disordered" evidence="8">
    <location>
        <begin position="156"/>
        <end position="194"/>
    </location>
</feature>
<dbReference type="GO" id="GO:0005085">
    <property type="term" value="F:guanyl-nucleotide exchange factor activity"/>
    <property type="evidence" value="ECO:0007669"/>
    <property type="project" value="UniProtKB-KW"/>
</dbReference>
<keyword evidence="5 7" id="KW-0175">Coiled coil</keyword>
<keyword evidence="4" id="KW-0653">Protein transport</keyword>
<protein>
    <submittedName>
        <fullName evidence="10">R3GEF factor</fullName>
    </submittedName>
</protein>
<feature type="domain" description="GDP/GTP exchange factor Sec2 N-terminal" evidence="9">
    <location>
        <begin position="66"/>
        <end position="149"/>
    </location>
</feature>